<feature type="compositionally biased region" description="Basic and acidic residues" evidence="2">
    <location>
        <begin position="1"/>
        <end position="11"/>
    </location>
</feature>
<gene>
    <name evidence="4" type="ORF">SFMTTN_1409</name>
</gene>
<name>A0A401JDB6_9PROT</name>
<comment type="similarity">
    <text evidence="1">Belongs to the thioredoxin family. DsbA subfamily.</text>
</comment>
<comment type="caution">
    <text evidence="4">The sequence shown here is derived from an EMBL/GenBank/DDBJ whole genome shotgun (WGS) entry which is preliminary data.</text>
</comment>
<dbReference type="Pfam" id="PF13462">
    <property type="entry name" value="Thioredoxin_4"/>
    <property type="match status" value="1"/>
</dbReference>
<dbReference type="AlphaFoldDB" id="A0A401JDB6"/>
<organism evidence="4 5">
    <name type="scientific">Sulfuriferula multivorans</name>
    <dbReference type="NCBI Taxonomy" id="1559896"/>
    <lineage>
        <taxon>Bacteria</taxon>
        <taxon>Pseudomonadati</taxon>
        <taxon>Pseudomonadota</taxon>
        <taxon>Betaproteobacteria</taxon>
        <taxon>Nitrosomonadales</taxon>
        <taxon>Sulfuricellaceae</taxon>
        <taxon>Sulfuriferula</taxon>
    </lineage>
</organism>
<dbReference type="InterPro" id="IPR036249">
    <property type="entry name" value="Thioredoxin-like_sf"/>
</dbReference>
<dbReference type="Proteomes" id="UP000286806">
    <property type="component" value="Unassembled WGS sequence"/>
</dbReference>
<dbReference type="PANTHER" id="PTHR13887">
    <property type="entry name" value="GLUTATHIONE S-TRANSFERASE KAPPA"/>
    <property type="match status" value="1"/>
</dbReference>
<keyword evidence="5" id="KW-1185">Reference proteome</keyword>
<feature type="region of interest" description="Disordered" evidence="2">
    <location>
        <begin position="1"/>
        <end position="24"/>
    </location>
</feature>
<evidence type="ECO:0000313" key="4">
    <source>
        <dbReference type="EMBL" id="GBL45599.1"/>
    </source>
</evidence>
<evidence type="ECO:0000313" key="5">
    <source>
        <dbReference type="Proteomes" id="UP000286806"/>
    </source>
</evidence>
<protein>
    <submittedName>
        <fullName evidence="4">DSBA oxidoreductase</fullName>
    </submittedName>
</protein>
<dbReference type="Gene3D" id="3.40.30.10">
    <property type="entry name" value="Glutaredoxin"/>
    <property type="match status" value="1"/>
</dbReference>
<dbReference type="PANTHER" id="PTHR13887:SF55">
    <property type="entry name" value="SLR0313 PROTEIN"/>
    <property type="match status" value="1"/>
</dbReference>
<dbReference type="InterPro" id="IPR012336">
    <property type="entry name" value="Thioredoxin-like_fold"/>
</dbReference>
<feature type="domain" description="Thioredoxin-like fold" evidence="3">
    <location>
        <begin position="28"/>
        <end position="187"/>
    </location>
</feature>
<dbReference type="SUPFAM" id="SSF52833">
    <property type="entry name" value="Thioredoxin-like"/>
    <property type="match status" value="1"/>
</dbReference>
<reference evidence="4 5" key="1">
    <citation type="journal article" date="2019" name="Front. Microbiol.">
        <title>Genomes of Neutrophilic Sulfur-Oxidizing Chemolithoautotrophs Representing 9 Proteobacterial Species From 8 Genera.</title>
        <authorList>
            <person name="Watanabe T."/>
            <person name="Kojima H."/>
            <person name="Umezawa K."/>
            <person name="Hori C."/>
            <person name="Takasuka T.E."/>
            <person name="Kato Y."/>
            <person name="Fukui M."/>
        </authorList>
    </citation>
    <scope>NUCLEOTIDE SEQUENCE [LARGE SCALE GENOMIC DNA]</scope>
    <source>
        <strain evidence="4 5">TTN</strain>
    </source>
</reference>
<evidence type="ECO:0000259" key="3">
    <source>
        <dbReference type="Pfam" id="PF13462"/>
    </source>
</evidence>
<evidence type="ECO:0000256" key="2">
    <source>
        <dbReference type="SAM" id="MobiDB-lite"/>
    </source>
</evidence>
<accession>A0A401JDB6</accession>
<evidence type="ECO:0000256" key="1">
    <source>
        <dbReference type="ARBA" id="ARBA00005791"/>
    </source>
</evidence>
<dbReference type="EMBL" id="BGOW01000013">
    <property type="protein sequence ID" value="GBL45599.1"/>
    <property type="molecule type" value="Genomic_DNA"/>
</dbReference>
<dbReference type="OrthoDB" id="9808135at2"/>
<sequence length="194" mass="22010">MKTPNRVDSHKLKPATVNPDPVLTPDEATDHIIGPASATVSIIEYGDFECLLCGQAHAAIKIILNHFGERVRFAFRHYPQVEAHLHAELAAEAAEAAGAQGYFWPFYEVLFEHQEHLKEKHLRQYALQIGLDLERYDYEMNDHVYLQRVQEHAEGGRHLGIRVTPTFYVNGTLTDVSFGLQHLEKSVEQALRVA</sequence>
<proteinExistence type="inferred from homology"/>
<dbReference type="RefSeq" id="WP_124704411.1">
    <property type="nucleotide sequence ID" value="NZ_BGOW01000013.1"/>
</dbReference>